<organism evidence="1 2">
    <name type="scientific">Cellvibrio polysaccharolyticus</name>
    <dbReference type="NCBI Taxonomy" id="2082724"/>
    <lineage>
        <taxon>Bacteria</taxon>
        <taxon>Pseudomonadati</taxon>
        <taxon>Pseudomonadota</taxon>
        <taxon>Gammaproteobacteria</taxon>
        <taxon>Cellvibrionales</taxon>
        <taxon>Cellvibrionaceae</taxon>
        <taxon>Cellvibrio</taxon>
    </lineage>
</organism>
<gene>
    <name evidence="1" type="ORF">C4F51_16460</name>
</gene>
<dbReference type="AlphaFoldDB" id="A0A928YV83"/>
<keyword evidence="2" id="KW-1185">Reference proteome</keyword>
<name>A0A928YV83_9GAMM</name>
<dbReference type="Proteomes" id="UP000652567">
    <property type="component" value="Unassembled WGS sequence"/>
</dbReference>
<comment type="caution">
    <text evidence="1">The sequence shown here is derived from an EMBL/GenBank/DDBJ whole genome shotgun (WGS) entry which is preliminary data.</text>
</comment>
<reference evidence="1" key="1">
    <citation type="submission" date="2018-07" db="EMBL/GenBank/DDBJ databases">
        <title>Genome assembly of strain Ka43.</title>
        <authorList>
            <person name="Kukolya J."/>
            <person name="Nagy I."/>
            <person name="Horvath B."/>
            <person name="Toth A."/>
        </authorList>
    </citation>
    <scope>NUCLEOTIDE SEQUENCE</scope>
    <source>
        <strain evidence="1">KB43</strain>
    </source>
</reference>
<evidence type="ECO:0000313" key="1">
    <source>
        <dbReference type="EMBL" id="MBE8718769.1"/>
    </source>
</evidence>
<protein>
    <submittedName>
        <fullName evidence="1">Uncharacterized protein</fullName>
    </submittedName>
</protein>
<dbReference type="EMBL" id="PRDL01000001">
    <property type="protein sequence ID" value="MBE8718769.1"/>
    <property type="molecule type" value="Genomic_DNA"/>
</dbReference>
<accession>A0A928YV83</accession>
<evidence type="ECO:0000313" key="2">
    <source>
        <dbReference type="Proteomes" id="UP000652567"/>
    </source>
</evidence>
<proteinExistence type="predicted"/>
<dbReference type="RefSeq" id="WP_193911600.1">
    <property type="nucleotide sequence ID" value="NZ_PRDL01000001.1"/>
</dbReference>
<sequence length="88" mass="10184">MTRQNYRDACIRFWNKGPDDKQTEWQLHSPEKATDVVNDLKSETDWLADVQTGLDEQMWFSGSLSANFFTLGHLIVQSELEKSRVGVH</sequence>